<dbReference type="EMBL" id="LACB01000218">
    <property type="protein sequence ID" value="KAJ9486262.1"/>
    <property type="molecule type" value="Genomic_DNA"/>
</dbReference>
<keyword evidence="1" id="KW-0472">Membrane</keyword>
<sequence>MGNGRKECRPVEARTKKRKEPMAIFFPPSSSSSLSLPLQLPFVQQFFLSFVWVIVRLYFPVARHARFARASIPRCSLIGAVPTIFPVKIAHR</sequence>
<proteinExistence type="predicted"/>
<dbReference type="Proteomes" id="UP001227192">
    <property type="component" value="Unassembled WGS sequence"/>
</dbReference>
<accession>A0AAI9TF67</accession>
<organism evidence="2 3">
    <name type="scientific">Penicillium thymicola</name>
    <dbReference type="NCBI Taxonomy" id="293382"/>
    <lineage>
        <taxon>Eukaryota</taxon>
        <taxon>Fungi</taxon>
        <taxon>Dikarya</taxon>
        <taxon>Ascomycota</taxon>
        <taxon>Pezizomycotina</taxon>
        <taxon>Eurotiomycetes</taxon>
        <taxon>Eurotiomycetidae</taxon>
        <taxon>Eurotiales</taxon>
        <taxon>Aspergillaceae</taxon>
        <taxon>Penicillium</taxon>
    </lineage>
</organism>
<comment type="caution">
    <text evidence="2">The sequence shown here is derived from an EMBL/GenBank/DDBJ whole genome shotgun (WGS) entry which is preliminary data.</text>
</comment>
<protein>
    <submittedName>
        <fullName evidence="2">Uncharacterized protein</fullName>
    </submittedName>
</protein>
<evidence type="ECO:0000313" key="2">
    <source>
        <dbReference type="EMBL" id="KAJ9486262.1"/>
    </source>
</evidence>
<name>A0AAI9TF67_PENTH</name>
<keyword evidence="1" id="KW-1133">Transmembrane helix</keyword>
<evidence type="ECO:0000256" key="1">
    <source>
        <dbReference type="SAM" id="Phobius"/>
    </source>
</evidence>
<keyword evidence="1" id="KW-0812">Transmembrane</keyword>
<dbReference type="AlphaFoldDB" id="A0AAI9TF67"/>
<reference evidence="2" key="1">
    <citation type="submission" date="2015-06" db="EMBL/GenBank/DDBJ databases">
        <authorList>
            <person name="Nguyen H."/>
        </authorList>
    </citation>
    <scope>NUCLEOTIDE SEQUENCE</scope>
    <source>
        <strain evidence="2">DAOM 180753</strain>
    </source>
</reference>
<feature type="transmembrane region" description="Helical" evidence="1">
    <location>
        <begin position="42"/>
        <end position="59"/>
    </location>
</feature>
<gene>
    <name evidence="2" type="ORF">VN97_g7084</name>
</gene>
<evidence type="ECO:0000313" key="3">
    <source>
        <dbReference type="Proteomes" id="UP001227192"/>
    </source>
</evidence>
<keyword evidence="3" id="KW-1185">Reference proteome</keyword>
<reference evidence="2" key="2">
    <citation type="journal article" date="2016" name="Fungal Biol.">
        <title>Ochratoxin A production by Penicillium thymicola.</title>
        <authorList>
            <person name="Nguyen H.D.T."/>
            <person name="McMullin D.R."/>
            <person name="Ponomareva E."/>
            <person name="Riley R."/>
            <person name="Pomraning K.R."/>
            <person name="Baker S.E."/>
            <person name="Seifert K.A."/>
        </authorList>
    </citation>
    <scope>NUCLEOTIDE SEQUENCE</scope>
    <source>
        <strain evidence="2">DAOM 180753</strain>
    </source>
</reference>